<dbReference type="Proteomes" id="UP000181951">
    <property type="component" value="Unassembled WGS sequence"/>
</dbReference>
<accession>A0A1H8UZP1</accession>
<dbReference type="RefSeq" id="WP_143080627.1">
    <property type="nucleotide sequence ID" value="NZ_FODD01000095.1"/>
</dbReference>
<organism evidence="2 3">
    <name type="scientific">Actinacidiphila rubida</name>
    <dbReference type="NCBI Taxonomy" id="310780"/>
    <lineage>
        <taxon>Bacteria</taxon>
        <taxon>Bacillati</taxon>
        <taxon>Actinomycetota</taxon>
        <taxon>Actinomycetes</taxon>
        <taxon>Kitasatosporales</taxon>
        <taxon>Streptomycetaceae</taxon>
        <taxon>Actinacidiphila</taxon>
    </lineage>
</organism>
<feature type="transmembrane region" description="Helical" evidence="1">
    <location>
        <begin position="54"/>
        <end position="76"/>
    </location>
</feature>
<keyword evidence="1" id="KW-0472">Membrane</keyword>
<feature type="transmembrane region" description="Helical" evidence="1">
    <location>
        <begin position="12"/>
        <end position="34"/>
    </location>
</feature>
<evidence type="ECO:0000256" key="1">
    <source>
        <dbReference type="SAM" id="Phobius"/>
    </source>
</evidence>
<evidence type="ECO:0000313" key="3">
    <source>
        <dbReference type="Proteomes" id="UP000181951"/>
    </source>
</evidence>
<proteinExistence type="predicted"/>
<name>A0A1H8UZP1_9ACTN</name>
<keyword evidence="1" id="KW-0812">Transmembrane</keyword>
<gene>
    <name evidence="2" type="ORF">SAMN05216267_10953</name>
</gene>
<keyword evidence="1" id="KW-1133">Transmembrane helix</keyword>
<dbReference type="AlphaFoldDB" id="A0A1H8UZP1"/>
<protein>
    <submittedName>
        <fullName evidence="2">Uncharacterized protein</fullName>
    </submittedName>
</protein>
<dbReference type="EMBL" id="FODD01000095">
    <property type="protein sequence ID" value="SEP08447.1"/>
    <property type="molecule type" value="Genomic_DNA"/>
</dbReference>
<dbReference type="STRING" id="310780.SAMN05216267_10953"/>
<reference evidence="2 3" key="1">
    <citation type="submission" date="2016-10" db="EMBL/GenBank/DDBJ databases">
        <authorList>
            <person name="de Groot N.N."/>
        </authorList>
    </citation>
    <scope>NUCLEOTIDE SEQUENCE [LARGE SCALE GENOMIC DNA]</scope>
    <source>
        <strain evidence="2 3">CGMCC 4.2026</strain>
    </source>
</reference>
<keyword evidence="3" id="KW-1185">Reference proteome</keyword>
<dbReference type="OrthoDB" id="9899585at2"/>
<evidence type="ECO:0000313" key="2">
    <source>
        <dbReference type="EMBL" id="SEP08447.1"/>
    </source>
</evidence>
<sequence length="95" mass="10197">MEAMKLTAHGAPVLGVVMLAMLFVTAVWDVMFSGARLRAWTEPLGVLVGGAAPLWLPGLVPWNIVVGAPLIAIVWYTSRGYRSGSLPRHTRSAGR</sequence>